<accession>A0A3N2CTT3</accession>
<evidence type="ECO:0000313" key="2">
    <source>
        <dbReference type="Proteomes" id="UP000281738"/>
    </source>
</evidence>
<dbReference type="AlphaFoldDB" id="A0A3N2CTT3"/>
<organism evidence="1 2">
    <name type="scientific">Nocardioides aurantiacus</name>
    <dbReference type="NCBI Taxonomy" id="86796"/>
    <lineage>
        <taxon>Bacteria</taxon>
        <taxon>Bacillati</taxon>
        <taxon>Actinomycetota</taxon>
        <taxon>Actinomycetes</taxon>
        <taxon>Propionibacteriales</taxon>
        <taxon>Nocardioidaceae</taxon>
        <taxon>Nocardioides</taxon>
    </lineage>
</organism>
<gene>
    <name evidence="1" type="ORF">EDD33_1806</name>
</gene>
<name>A0A3N2CTT3_9ACTN</name>
<comment type="caution">
    <text evidence="1">The sequence shown here is derived from an EMBL/GenBank/DDBJ whole genome shotgun (WGS) entry which is preliminary data.</text>
</comment>
<reference evidence="1 2" key="1">
    <citation type="submission" date="2018-11" db="EMBL/GenBank/DDBJ databases">
        <title>Sequencing the genomes of 1000 actinobacteria strains.</title>
        <authorList>
            <person name="Klenk H.-P."/>
        </authorList>
    </citation>
    <scope>NUCLEOTIDE SEQUENCE [LARGE SCALE GENOMIC DNA]</scope>
    <source>
        <strain evidence="1 2">DSM 12652</strain>
    </source>
</reference>
<sequence length="33" mass="3878">MSQSLTHRLTDCMPAQPVLRQRRLGSFFGMLLW</sequence>
<proteinExistence type="predicted"/>
<keyword evidence="2" id="KW-1185">Reference proteome</keyword>
<dbReference type="Proteomes" id="UP000281738">
    <property type="component" value="Unassembled WGS sequence"/>
</dbReference>
<dbReference type="EMBL" id="RKHO01000001">
    <property type="protein sequence ID" value="ROR90949.1"/>
    <property type="molecule type" value="Genomic_DNA"/>
</dbReference>
<protein>
    <submittedName>
        <fullName evidence="1">Uncharacterized protein</fullName>
    </submittedName>
</protein>
<evidence type="ECO:0000313" key="1">
    <source>
        <dbReference type="EMBL" id="ROR90949.1"/>
    </source>
</evidence>